<evidence type="ECO:0000313" key="2">
    <source>
        <dbReference type="EMBL" id="RMN97965.1"/>
    </source>
</evidence>
<organism evidence="2 4">
    <name type="scientific">Pseudomonas cannabina</name>
    <dbReference type="NCBI Taxonomy" id="86840"/>
    <lineage>
        <taxon>Bacteria</taxon>
        <taxon>Pseudomonadati</taxon>
        <taxon>Pseudomonadota</taxon>
        <taxon>Gammaproteobacteria</taxon>
        <taxon>Pseudomonadales</taxon>
        <taxon>Pseudomonadaceae</taxon>
        <taxon>Pseudomonas</taxon>
    </lineage>
</organism>
<comment type="caution">
    <text evidence="2">The sequence shown here is derived from an EMBL/GenBank/DDBJ whole genome shotgun (WGS) entry which is preliminary data.</text>
</comment>
<name>A0A3M3PY88_PSECA</name>
<reference evidence="3 4" key="1">
    <citation type="submission" date="2018-08" db="EMBL/GenBank/DDBJ databases">
        <title>Recombination of ecologically and evolutionarily significant loci maintains genetic cohesion in the Pseudomonas syringae species complex.</title>
        <authorList>
            <person name="Dillon M."/>
            <person name="Thakur S."/>
            <person name="Almeida R.N.D."/>
            <person name="Weir B.S."/>
            <person name="Guttman D.S."/>
        </authorList>
    </citation>
    <scope>NUCLEOTIDE SEQUENCE [LARGE SCALE GENOMIC DNA]</scope>
    <source>
        <strain evidence="1 3">ICMP 15201</strain>
        <strain evidence="2 4">ICMP 15203</strain>
    </source>
</reference>
<dbReference type="GeneID" id="64466299"/>
<evidence type="ECO:0000313" key="1">
    <source>
        <dbReference type="EMBL" id="RMN76493.1"/>
    </source>
</evidence>
<accession>A0A3M3PY88</accession>
<proteinExistence type="predicted"/>
<gene>
    <name evidence="2" type="ORF">ALQ51_100820</name>
    <name evidence="1" type="ORF">ALQ53_101432</name>
</gene>
<dbReference type="RefSeq" id="WP_054079464.1">
    <property type="nucleotide sequence ID" value="NZ_CP178532.1"/>
</dbReference>
<dbReference type="EMBL" id="RBPJ01000126">
    <property type="protein sequence ID" value="RMN97965.1"/>
    <property type="molecule type" value="Genomic_DNA"/>
</dbReference>
<dbReference type="Proteomes" id="UP000270524">
    <property type="component" value="Unassembled WGS sequence"/>
</dbReference>
<dbReference type="EMBL" id="RBPH01000257">
    <property type="protein sequence ID" value="RMN76493.1"/>
    <property type="molecule type" value="Genomic_DNA"/>
</dbReference>
<dbReference type="AlphaFoldDB" id="A0A3M3PY88"/>
<evidence type="ECO:0000313" key="3">
    <source>
        <dbReference type="Proteomes" id="UP000269335"/>
    </source>
</evidence>
<protein>
    <submittedName>
        <fullName evidence="2">Uncharacterized protein</fullName>
    </submittedName>
</protein>
<dbReference type="Proteomes" id="UP000269335">
    <property type="component" value="Unassembled WGS sequence"/>
</dbReference>
<sequence>MSYGVRVWGADGALQLDENSFTIRVALSTLVTFSGTAKTSQDFSVPGVGPGNGVAIVIPSGTYDLNQRQHETELLDGVARVYNHTRTYGSSTVSTGTMRLLVMRFS</sequence>
<evidence type="ECO:0000313" key="4">
    <source>
        <dbReference type="Proteomes" id="UP000270524"/>
    </source>
</evidence>